<evidence type="ECO:0000256" key="1">
    <source>
        <dbReference type="SAM" id="MobiDB-lite"/>
    </source>
</evidence>
<evidence type="ECO:0000313" key="2">
    <source>
        <dbReference type="EMBL" id="GBN41260.1"/>
    </source>
</evidence>
<evidence type="ECO:0000313" key="3">
    <source>
        <dbReference type="EMBL" id="GBN41262.1"/>
    </source>
</evidence>
<proteinExistence type="predicted"/>
<keyword evidence="4" id="KW-1185">Reference proteome</keyword>
<dbReference type="EMBL" id="BGPR01009631">
    <property type="protein sequence ID" value="GBN41262.1"/>
    <property type="molecule type" value="Genomic_DNA"/>
</dbReference>
<comment type="caution">
    <text evidence="2">The sequence shown here is derived from an EMBL/GenBank/DDBJ whole genome shotgun (WGS) entry which is preliminary data.</text>
</comment>
<evidence type="ECO:0000313" key="4">
    <source>
        <dbReference type="Proteomes" id="UP000499080"/>
    </source>
</evidence>
<reference evidence="2 4" key="1">
    <citation type="journal article" date="2019" name="Sci. Rep.">
        <title>Orb-weaving spider Araneus ventricosus genome elucidates the spidroin gene catalogue.</title>
        <authorList>
            <person name="Kono N."/>
            <person name="Nakamura H."/>
            <person name="Ohtoshi R."/>
            <person name="Moran D.A.P."/>
            <person name="Shinohara A."/>
            <person name="Yoshida Y."/>
            <person name="Fujiwara M."/>
            <person name="Mori M."/>
            <person name="Tomita M."/>
            <person name="Arakawa K."/>
        </authorList>
    </citation>
    <scope>NUCLEOTIDE SEQUENCE [LARGE SCALE GENOMIC DNA]</scope>
</reference>
<feature type="region of interest" description="Disordered" evidence="1">
    <location>
        <begin position="14"/>
        <end position="43"/>
    </location>
</feature>
<dbReference type="Proteomes" id="UP000499080">
    <property type="component" value="Unassembled WGS sequence"/>
</dbReference>
<accession>A0A4Y2NSA3</accession>
<feature type="compositionally biased region" description="Low complexity" evidence="1">
    <location>
        <begin position="119"/>
        <end position="129"/>
    </location>
</feature>
<protein>
    <submittedName>
        <fullName evidence="2">Uncharacterized protein</fullName>
    </submittedName>
</protein>
<gene>
    <name evidence="2" type="ORF">AVEN_116982_1</name>
    <name evidence="3" type="ORF">AVEN_97722_1</name>
</gene>
<dbReference type="EMBL" id="BGPR01009630">
    <property type="protein sequence ID" value="GBN41260.1"/>
    <property type="molecule type" value="Genomic_DNA"/>
</dbReference>
<organism evidence="2 4">
    <name type="scientific">Araneus ventricosus</name>
    <name type="common">Orbweaver spider</name>
    <name type="synonym">Epeira ventricosa</name>
    <dbReference type="NCBI Taxonomy" id="182803"/>
    <lineage>
        <taxon>Eukaryota</taxon>
        <taxon>Metazoa</taxon>
        <taxon>Ecdysozoa</taxon>
        <taxon>Arthropoda</taxon>
        <taxon>Chelicerata</taxon>
        <taxon>Arachnida</taxon>
        <taxon>Araneae</taxon>
        <taxon>Araneomorphae</taxon>
        <taxon>Entelegynae</taxon>
        <taxon>Araneoidea</taxon>
        <taxon>Araneidae</taxon>
        <taxon>Araneus</taxon>
    </lineage>
</organism>
<feature type="region of interest" description="Disordered" evidence="1">
    <location>
        <begin position="102"/>
        <end position="129"/>
    </location>
</feature>
<sequence>MCRRRVITHLMNNYAPFLPSHPSDSSSSSESESHVSEEEPIDKQFKLVHKLKFNRQIHPPHSSRPLTSKKLKGEATLLSNRFNPIAGDEDTDLDMSGADEIVENALKDAKNNPSPPTSPSKSPTKASNY</sequence>
<name>A0A4Y2NSA3_ARAVE</name>
<feature type="compositionally biased region" description="Basic and acidic residues" evidence="1">
    <location>
        <begin position="31"/>
        <end position="43"/>
    </location>
</feature>
<feature type="compositionally biased region" description="Low complexity" evidence="1">
    <location>
        <begin position="20"/>
        <end position="30"/>
    </location>
</feature>
<dbReference type="AlphaFoldDB" id="A0A4Y2NSA3"/>